<accession>A0A2V5GZV8</accession>
<feature type="transmembrane region" description="Helical" evidence="1">
    <location>
        <begin position="22"/>
        <end position="42"/>
    </location>
</feature>
<gene>
    <name evidence="2" type="ORF">BO99DRAFT_214605</name>
</gene>
<keyword evidence="1" id="KW-0812">Transmembrane</keyword>
<keyword evidence="3" id="KW-1185">Reference proteome</keyword>
<keyword evidence="1" id="KW-0472">Membrane</keyword>
<dbReference type="Proteomes" id="UP000249829">
    <property type="component" value="Unassembled WGS sequence"/>
</dbReference>
<evidence type="ECO:0000256" key="1">
    <source>
        <dbReference type="SAM" id="Phobius"/>
    </source>
</evidence>
<name>A0A2V5GZV8_ASPV1</name>
<protein>
    <submittedName>
        <fullName evidence="2">Uncharacterized protein</fullName>
    </submittedName>
</protein>
<keyword evidence="1" id="KW-1133">Transmembrane helix</keyword>
<dbReference type="AlphaFoldDB" id="A0A2V5GZV8"/>
<sequence length="67" mass="7473">MESNKQFSIRGLMYQPSVGRNFTVIIPSGSLALTSFLPSFSLHRAFSAMRSKSHQVSCHKGKGFMFC</sequence>
<evidence type="ECO:0000313" key="2">
    <source>
        <dbReference type="EMBL" id="PYI16771.1"/>
    </source>
</evidence>
<proteinExistence type="predicted"/>
<dbReference type="EMBL" id="KZ825165">
    <property type="protein sequence ID" value="PYI16771.1"/>
    <property type="molecule type" value="Genomic_DNA"/>
</dbReference>
<organism evidence="2 3">
    <name type="scientific">Aspergillus violaceofuscus (strain CBS 115571)</name>
    <dbReference type="NCBI Taxonomy" id="1450538"/>
    <lineage>
        <taxon>Eukaryota</taxon>
        <taxon>Fungi</taxon>
        <taxon>Dikarya</taxon>
        <taxon>Ascomycota</taxon>
        <taxon>Pezizomycotina</taxon>
        <taxon>Eurotiomycetes</taxon>
        <taxon>Eurotiomycetidae</taxon>
        <taxon>Eurotiales</taxon>
        <taxon>Aspergillaceae</taxon>
        <taxon>Aspergillus</taxon>
    </lineage>
</organism>
<reference evidence="2 3" key="1">
    <citation type="submission" date="2018-02" db="EMBL/GenBank/DDBJ databases">
        <title>The genomes of Aspergillus section Nigri reveals drivers in fungal speciation.</title>
        <authorList>
            <consortium name="DOE Joint Genome Institute"/>
            <person name="Vesth T.C."/>
            <person name="Nybo J."/>
            <person name="Theobald S."/>
            <person name="Brandl J."/>
            <person name="Frisvad J.C."/>
            <person name="Nielsen K.F."/>
            <person name="Lyhne E.K."/>
            <person name="Kogle M.E."/>
            <person name="Kuo A."/>
            <person name="Riley R."/>
            <person name="Clum A."/>
            <person name="Nolan M."/>
            <person name="Lipzen A."/>
            <person name="Salamov A."/>
            <person name="Henrissat B."/>
            <person name="Wiebenga A."/>
            <person name="De vries R.P."/>
            <person name="Grigoriev I.V."/>
            <person name="Mortensen U.H."/>
            <person name="Andersen M.R."/>
            <person name="Baker S.E."/>
        </authorList>
    </citation>
    <scope>NUCLEOTIDE SEQUENCE [LARGE SCALE GENOMIC DNA]</scope>
    <source>
        <strain evidence="2 3">CBS 115571</strain>
    </source>
</reference>
<evidence type="ECO:0000313" key="3">
    <source>
        <dbReference type="Proteomes" id="UP000249829"/>
    </source>
</evidence>